<sequence>MICYALYYKDKDGFEVLLNEIDSRVLLYTKEDVAKKNLELQKARAYAKWRPEPVKHTKGMLWWKEEYYVSSKISPVEAALGRQIYTTIGIKKVKVV</sequence>
<dbReference type="KEGG" id="vg:65112595"/>
<dbReference type="Pfam" id="PF25693">
    <property type="entry name" value="Phage_Y01A"/>
    <property type="match status" value="1"/>
</dbReference>
<reference evidence="1" key="1">
    <citation type="submission" date="2018-03" db="EMBL/GenBank/DDBJ databases">
        <title>Phage therapy in agriculture - a green tech approach to combat plant pathogenic bacteria.</title>
        <authorList>
            <person name="Carstens A.B."/>
            <person name="Djurhuus A.M."/>
            <person name="Hansen L.H."/>
        </authorList>
    </citation>
    <scope>NUCLEOTIDE SEQUENCE [LARGE SCALE GENOMIC DNA]</scope>
</reference>
<dbReference type="GeneID" id="65112595"/>
<organism evidence="1 2">
    <name type="scientific">Erwinia phage Cronus</name>
    <dbReference type="NCBI Taxonomy" id="2163633"/>
    <lineage>
        <taxon>Viruses</taxon>
        <taxon>Duplodnaviria</taxon>
        <taxon>Heunggongvirae</taxon>
        <taxon>Uroviricota</taxon>
        <taxon>Caudoviricetes</taxon>
        <taxon>Pantevenvirales</taxon>
        <taxon>Straboviridae</taxon>
        <taxon>Tevenvirinae</taxon>
        <taxon>Risoevirus</taxon>
        <taxon>Risoevirus cronus</taxon>
        <taxon>Roskildevirus cronus</taxon>
    </lineage>
</organism>
<name>A0A2S1GM82_9CAUD</name>
<protein>
    <submittedName>
        <fullName evidence="1">Uncharacterized protein</fullName>
    </submittedName>
</protein>
<evidence type="ECO:0000313" key="1">
    <source>
        <dbReference type="EMBL" id="AWD90453.1"/>
    </source>
</evidence>
<proteinExistence type="predicted"/>
<dbReference type="EMBL" id="MH059636">
    <property type="protein sequence ID" value="AWD90453.1"/>
    <property type="molecule type" value="Genomic_DNA"/>
</dbReference>
<dbReference type="RefSeq" id="YP_010094961.1">
    <property type="nucleotide sequence ID" value="NC_055743.1"/>
</dbReference>
<evidence type="ECO:0000313" key="2">
    <source>
        <dbReference type="Proteomes" id="UP000246316"/>
    </source>
</evidence>
<dbReference type="InterPro" id="IPR058010">
    <property type="entry name" value="Y01A"/>
</dbReference>
<keyword evidence="2" id="KW-1185">Reference proteome</keyword>
<dbReference type="Proteomes" id="UP000246316">
    <property type="component" value="Segment"/>
</dbReference>
<accession>A0A2S1GM82</accession>